<name>A0ABV7LQ23_9GAMM</name>
<dbReference type="PANTHER" id="PTHR33408:SF2">
    <property type="entry name" value="TRANSPOSASE DDE DOMAIN-CONTAINING PROTEIN"/>
    <property type="match status" value="1"/>
</dbReference>
<evidence type="ECO:0000259" key="1">
    <source>
        <dbReference type="Pfam" id="PF13751"/>
    </source>
</evidence>
<feature type="non-terminal residue" evidence="2">
    <location>
        <position position="1"/>
    </location>
</feature>
<evidence type="ECO:0000313" key="2">
    <source>
        <dbReference type="EMBL" id="MFC3284266.1"/>
    </source>
</evidence>
<feature type="domain" description="Transposase DDE" evidence="1">
    <location>
        <begin position="3"/>
        <end position="92"/>
    </location>
</feature>
<organism evidence="2 3">
    <name type="scientific">Litchfieldella rifensis</name>
    <dbReference type="NCBI Taxonomy" id="762643"/>
    <lineage>
        <taxon>Bacteria</taxon>
        <taxon>Pseudomonadati</taxon>
        <taxon>Pseudomonadota</taxon>
        <taxon>Gammaproteobacteria</taxon>
        <taxon>Oceanospirillales</taxon>
        <taxon>Halomonadaceae</taxon>
        <taxon>Litchfieldella</taxon>
    </lineage>
</organism>
<keyword evidence="3" id="KW-1185">Reference proteome</keyword>
<proteinExistence type="predicted"/>
<dbReference type="Proteomes" id="UP001595579">
    <property type="component" value="Unassembled WGS sequence"/>
</dbReference>
<accession>A0ABV7LQ23</accession>
<dbReference type="Pfam" id="PF13751">
    <property type="entry name" value="DDE_Tnp_1_6"/>
    <property type="match status" value="1"/>
</dbReference>
<comment type="caution">
    <text evidence="2">The sequence shown here is derived from an EMBL/GenBank/DDBJ whole genome shotgun (WGS) entry which is preliminary data.</text>
</comment>
<gene>
    <name evidence="2" type="ORF">ACFOEV_11695</name>
</gene>
<evidence type="ECO:0000313" key="3">
    <source>
        <dbReference type="Proteomes" id="UP001595579"/>
    </source>
</evidence>
<dbReference type="EMBL" id="JBHRUG010000025">
    <property type="protein sequence ID" value="MFC3284266.1"/>
    <property type="molecule type" value="Genomic_DNA"/>
</dbReference>
<dbReference type="PANTHER" id="PTHR33408">
    <property type="entry name" value="TRANSPOSASE"/>
    <property type="match status" value="1"/>
</dbReference>
<protein>
    <submittedName>
        <fullName evidence="2">Transposase</fullName>
    </submittedName>
</protein>
<dbReference type="InterPro" id="IPR025668">
    <property type="entry name" value="Tnp_DDE_dom"/>
</dbReference>
<dbReference type="RefSeq" id="WP_386774085.1">
    <property type="nucleotide sequence ID" value="NZ_JBHRUG010000025.1"/>
</dbReference>
<reference evidence="3" key="1">
    <citation type="journal article" date="2019" name="Int. J. Syst. Evol. Microbiol.">
        <title>The Global Catalogue of Microorganisms (GCM) 10K type strain sequencing project: providing services to taxonomists for standard genome sequencing and annotation.</title>
        <authorList>
            <consortium name="The Broad Institute Genomics Platform"/>
            <consortium name="The Broad Institute Genome Sequencing Center for Infectious Disease"/>
            <person name="Wu L."/>
            <person name="Ma J."/>
        </authorList>
    </citation>
    <scope>NUCLEOTIDE SEQUENCE [LARGE SCALE GENOMIC DNA]</scope>
    <source>
        <strain evidence="3">CECT 7698</strain>
    </source>
</reference>
<sequence>WSSACPSCSRKPQCTTGIYRRIKRWEHEDVLESAQYRLDQKPEMMRLRRQTVEHPFGTLKAWMGATHFLTKTLENVSTEMSLHVLAYNMKRVMNILGTKRLIQAMRA</sequence>